<proteinExistence type="predicted"/>
<sequence>MHIVQRSLDTSIQFNILNKSVYDSWTTLATTYGSAGSTKKLNAFEMYQAFCHMYFGEKVGESMEDFSHRWVMMAQQIAQVTGDLRTDAMRSILFEKALPRAWRPTIATWHSNRSWIPFGELIDKAIDKDKHTAQTKSTGSREPREEQVSTRTMEEVKRCCFYCLRTNHAFQQCNHLRRDIETGKTHQQHCLYACKVTEQRTQPMVEALEKYIAEVNEAHSSTTTREGRKRDRTIDLSQDTDRGIQSRPPTSCDFGRRSQSRPRPPRDFGRRSPSRPREFGQRSQSRTREFGQRSQSRPREFGQRSQSRPREFGQRSQSRPPPPRSTFHRSQSAYSSTSKRSPSRNGQSRSNGIDARSTSSLRNFNFPQRNRSPSFEHRLASSP</sequence>
<gene>
    <name evidence="2" type="ORF">PHMEG_00026555</name>
</gene>
<feature type="compositionally biased region" description="Basic and acidic residues" evidence="1">
    <location>
        <begin position="374"/>
        <end position="383"/>
    </location>
</feature>
<keyword evidence="3" id="KW-1185">Reference proteome</keyword>
<protein>
    <submittedName>
        <fullName evidence="2">Uncharacterized protein</fullName>
    </submittedName>
</protein>
<accession>A0A225V853</accession>
<feature type="region of interest" description="Disordered" evidence="1">
    <location>
        <begin position="218"/>
        <end position="383"/>
    </location>
</feature>
<comment type="caution">
    <text evidence="2">The sequence shown here is derived from an EMBL/GenBank/DDBJ whole genome shotgun (WGS) entry which is preliminary data.</text>
</comment>
<evidence type="ECO:0000256" key="1">
    <source>
        <dbReference type="SAM" id="MobiDB-lite"/>
    </source>
</evidence>
<name>A0A225V853_9STRA</name>
<organism evidence="2 3">
    <name type="scientific">Phytophthora megakarya</name>
    <dbReference type="NCBI Taxonomy" id="4795"/>
    <lineage>
        <taxon>Eukaryota</taxon>
        <taxon>Sar</taxon>
        <taxon>Stramenopiles</taxon>
        <taxon>Oomycota</taxon>
        <taxon>Peronosporomycetes</taxon>
        <taxon>Peronosporales</taxon>
        <taxon>Peronosporaceae</taxon>
        <taxon>Phytophthora</taxon>
    </lineage>
</organism>
<dbReference type="AlphaFoldDB" id="A0A225V853"/>
<feature type="compositionally biased region" description="Basic and acidic residues" evidence="1">
    <location>
        <begin position="225"/>
        <end position="244"/>
    </location>
</feature>
<dbReference type="EMBL" id="NBNE01006492">
    <property type="protein sequence ID" value="OWZ01966.1"/>
    <property type="molecule type" value="Genomic_DNA"/>
</dbReference>
<feature type="compositionally biased region" description="Basic and acidic residues" evidence="1">
    <location>
        <begin position="139"/>
        <end position="149"/>
    </location>
</feature>
<reference evidence="3" key="1">
    <citation type="submission" date="2017-03" db="EMBL/GenBank/DDBJ databases">
        <title>Phytopthora megakarya and P. palmivora, two closely related causual agents of cacao black pod achieved similar genome size and gene model numbers by different mechanisms.</title>
        <authorList>
            <person name="Ali S."/>
            <person name="Shao J."/>
            <person name="Larry D.J."/>
            <person name="Kronmiller B."/>
            <person name="Shen D."/>
            <person name="Strem M.D."/>
            <person name="Melnick R.L."/>
            <person name="Guiltinan M.J."/>
            <person name="Tyler B.M."/>
            <person name="Meinhardt L.W."/>
            <person name="Bailey B.A."/>
        </authorList>
    </citation>
    <scope>NUCLEOTIDE SEQUENCE [LARGE SCALE GENOMIC DNA]</scope>
    <source>
        <strain evidence="3">zdho120</strain>
    </source>
</reference>
<feature type="compositionally biased region" description="Basic and acidic residues" evidence="1">
    <location>
        <begin position="264"/>
        <end position="313"/>
    </location>
</feature>
<feature type="region of interest" description="Disordered" evidence="1">
    <location>
        <begin position="130"/>
        <end position="149"/>
    </location>
</feature>
<evidence type="ECO:0000313" key="2">
    <source>
        <dbReference type="EMBL" id="OWZ01966.1"/>
    </source>
</evidence>
<dbReference type="Proteomes" id="UP000198211">
    <property type="component" value="Unassembled WGS sequence"/>
</dbReference>
<feature type="compositionally biased region" description="Polar residues" evidence="1">
    <location>
        <begin position="328"/>
        <end position="373"/>
    </location>
</feature>
<evidence type="ECO:0000313" key="3">
    <source>
        <dbReference type="Proteomes" id="UP000198211"/>
    </source>
</evidence>
<dbReference type="OrthoDB" id="126941at2759"/>